<dbReference type="RefSeq" id="XP_002507384.1">
    <property type="nucleotide sequence ID" value="XM_002507338.1"/>
</dbReference>
<name>C1FEV6_MICCC</name>
<accession>C1FEV6</accession>
<dbReference type="GeneID" id="8250680"/>
<feature type="region of interest" description="Disordered" evidence="1">
    <location>
        <begin position="881"/>
        <end position="918"/>
    </location>
</feature>
<sequence>MTETRQNSTAPPRATLTRWLCVAVFLLLSGKSTALEIAGHGGSASWTQIGATLTDDGGGKHGAILSFSEDGSRLLVGSNFYPYHVDVYEWQSGSSAWTPLGSRISPPQGFIQSACLSGDGKVVAISDYDNDGIVGWWTVTVYHYASGSWQRVGSDILGSSSEGYVAKVSLSSDGKVLAIGNNDQTLSSYDSTAFNATRTGRVRIYQWPASDLTASGVAWTQMGETIEAWSTVSGTTDDFSFGPYSRKVYADTGTLSGDGKRIAVFTPDGYSQNGYVYEWKSSSWSVVGDSITLSLAESTVSAASVSYDGNVVAGSYGYVYKWSSGAWSSIRTTFSFFGRTAVSLSRDGTRVAYGDYPWNSFEGVVVVHQWDSEAESWRRMVDIPGESASHLAGAMVSLSGDGSRVAVFSAGNAAKHTRVFEVGTACDTSVAPPNAAVGNCPANLASGSSCQPTCNSGYAATGPTTTCVSGYLKFATCAAGCDVSTAPANGGKGDCGYRLAMSKSCTPTCNDGYVRKGNKKTSCSYAGVLSAAECRKRYSWGDAKFCPKYENYMFCQLVKTEADCLAASSKRNCAWSSSGSGYCYHDDAERSEMTDESYFQDFAADKCLNVSPYTRDACVAVSGCDWFEVYNCEPSKESIKKILSDTGAPPGVSKYWDEYWHDACWYLTNSTCTTSTTVTGCVLDNDNYCRPGPAKTAVYGADGCAGHADFEAVAALGGTTVAEARDKFKVKSAKEQAEETRDSILAGITDESLKRKAKLLADAAIGGNAVKKLTAKLTAPDADTACSDYYAKAGLSSSLGACVATAAASGKRRRLAAAAYDVEVFFSSAEVDDDKLTKARDALKAAGIEATLDENVDPIAELKTINGVDASAVDTFKTQSTAAAAAVEKSPPPPPPPPNPPPPPKLVTDDTDATPRLGAGSAAFASACAFLTVAMFA</sequence>
<proteinExistence type="predicted"/>
<reference evidence="3 4" key="1">
    <citation type="journal article" date="2009" name="Science">
        <title>Green evolution and dynamic adaptations revealed by genomes of the marine picoeukaryotes Micromonas.</title>
        <authorList>
            <person name="Worden A.Z."/>
            <person name="Lee J.H."/>
            <person name="Mock T."/>
            <person name="Rouze P."/>
            <person name="Simmons M.P."/>
            <person name="Aerts A.L."/>
            <person name="Allen A.E."/>
            <person name="Cuvelier M.L."/>
            <person name="Derelle E."/>
            <person name="Everett M.V."/>
            <person name="Foulon E."/>
            <person name="Grimwood J."/>
            <person name="Gundlach H."/>
            <person name="Henrissat B."/>
            <person name="Napoli C."/>
            <person name="McDonald S.M."/>
            <person name="Parker M.S."/>
            <person name="Rombauts S."/>
            <person name="Salamov A."/>
            <person name="Von Dassow P."/>
            <person name="Badger J.H."/>
            <person name="Coutinho P.M."/>
            <person name="Demir E."/>
            <person name="Dubchak I."/>
            <person name="Gentemann C."/>
            <person name="Eikrem W."/>
            <person name="Gready J.E."/>
            <person name="John U."/>
            <person name="Lanier W."/>
            <person name="Lindquist E.A."/>
            <person name="Lucas S."/>
            <person name="Mayer K.F."/>
            <person name="Moreau H."/>
            <person name="Not F."/>
            <person name="Otillar R."/>
            <person name="Panaud O."/>
            <person name="Pangilinan J."/>
            <person name="Paulsen I."/>
            <person name="Piegu B."/>
            <person name="Poliakov A."/>
            <person name="Robbens S."/>
            <person name="Schmutz J."/>
            <person name="Toulza E."/>
            <person name="Wyss T."/>
            <person name="Zelensky A."/>
            <person name="Zhou K."/>
            <person name="Armbrust E.V."/>
            <person name="Bhattacharya D."/>
            <person name="Goodenough U.W."/>
            <person name="Van de Peer Y."/>
            <person name="Grigoriev I.V."/>
        </authorList>
    </citation>
    <scope>NUCLEOTIDE SEQUENCE [LARGE SCALE GENOMIC DNA]</scope>
    <source>
        <strain evidence="4">RCC299 / NOUM17</strain>
    </source>
</reference>
<evidence type="ECO:0000313" key="4">
    <source>
        <dbReference type="Proteomes" id="UP000002009"/>
    </source>
</evidence>
<feature type="chain" id="PRO_5002909414" evidence="2">
    <location>
        <begin position="35"/>
        <end position="937"/>
    </location>
</feature>
<keyword evidence="2" id="KW-0732">Signal</keyword>
<dbReference type="KEGG" id="mis:MICPUN_55583"/>
<evidence type="ECO:0000256" key="1">
    <source>
        <dbReference type="SAM" id="MobiDB-lite"/>
    </source>
</evidence>
<dbReference type="AlphaFoldDB" id="C1FEV6"/>
<feature type="compositionally biased region" description="Pro residues" evidence="1">
    <location>
        <begin position="890"/>
        <end position="905"/>
    </location>
</feature>
<dbReference type="Proteomes" id="UP000002009">
    <property type="component" value="Chromosome 1"/>
</dbReference>
<keyword evidence="4" id="KW-1185">Reference proteome</keyword>
<dbReference type="InParanoid" id="C1FEV6"/>
<gene>
    <name evidence="3" type="ORF">MICPUN_55583</name>
</gene>
<evidence type="ECO:0000313" key="3">
    <source>
        <dbReference type="EMBL" id="ACO68642.1"/>
    </source>
</evidence>
<dbReference type="SUPFAM" id="SSF82171">
    <property type="entry name" value="DPP6 N-terminal domain-like"/>
    <property type="match status" value="1"/>
</dbReference>
<dbReference type="Gene3D" id="2.130.10.10">
    <property type="entry name" value="YVTN repeat-like/Quinoprotein amine dehydrogenase"/>
    <property type="match status" value="1"/>
</dbReference>
<organism evidence="3 4">
    <name type="scientific">Micromonas commoda (strain RCC299 / NOUM17 / CCMP2709)</name>
    <name type="common">Picoplanktonic green alga</name>
    <dbReference type="NCBI Taxonomy" id="296587"/>
    <lineage>
        <taxon>Eukaryota</taxon>
        <taxon>Viridiplantae</taxon>
        <taxon>Chlorophyta</taxon>
        <taxon>Mamiellophyceae</taxon>
        <taxon>Mamiellales</taxon>
        <taxon>Mamiellaceae</taxon>
        <taxon>Micromonas</taxon>
    </lineage>
</organism>
<dbReference type="InterPro" id="IPR015943">
    <property type="entry name" value="WD40/YVTN_repeat-like_dom_sf"/>
</dbReference>
<dbReference type="OrthoDB" id="406096at2759"/>
<protein>
    <submittedName>
        <fullName evidence="3">Uncharacterized protein</fullName>
    </submittedName>
</protein>
<evidence type="ECO:0000256" key="2">
    <source>
        <dbReference type="SAM" id="SignalP"/>
    </source>
</evidence>
<dbReference type="EMBL" id="CP001574">
    <property type="protein sequence ID" value="ACO68642.1"/>
    <property type="molecule type" value="Genomic_DNA"/>
</dbReference>
<feature type="signal peptide" evidence="2">
    <location>
        <begin position="1"/>
        <end position="34"/>
    </location>
</feature>